<reference evidence="3 4" key="1">
    <citation type="journal article" date="2018" name="Nat. Ecol. Evol.">
        <title>Pezizomycetes genomes reveal the molecular basis of ectomycorrhizal truffle lifestyle.</title>
        <authorList>
            <person name="Murat C."/>
            <person name="Payen T."/>
            <person name="Noel B."/>
            <person name="Kuo A."/>
            <person name="Morin E."/>
            <person name="Chen J."/>
            <person name="Kohler A."/>
            <person name="Krizsan K."/>
            <person name="Balestrini R."/>
            <person name="Da Silva C."/>
            <person name="Montanini B."/>
            <person name="Hainaut M."/>
            <person name="Levati E."/>
            <person name="Barry K.W."/>
            <person name="Belfiori B."/>
            <person name="Cichocki N."/>
            <person name="Clum A."/>
            <person name="Dockter R.B."/>
            <person name="Fauchery L."/>
            <person name="Guy J."/>
            <person name="Iotti M."/>
            <person name="Le Tacon F."/>
            <person name="Lindquist E.A."/>
            <person name="Lipzen A."/>
            <person name="Malagnac F."/>
            <person name="Mello A."/>
            <person name="Molinier V."/>
            <person name="Miyauchi S."/>
            <person name="Poulain J."/>
            <person name="Riccioni C."/>
            <person name="Rubini A."/>
            <person name="Sitrit Y."/>
            <person name="Splivallo R."/>
            <person name="Traeger S."/>
            <person name="Wang M."/>
            <person name="Zifcakova L."/>
            <person name="Wipf D."/>
            <person name="Zambonelli A."/>
            <person name="Paolocci F."/>
            <person name="Nowrousian M."/>
            <person name="Ottonello S."/>
            <person name="Baldrian P."/>
            <person name="Spatafora J.W."/>
            <person name="Henrissat B."/>
            <person name="Nagy L.G."/>
            <person name="Aury J.M."/>
            <person name="Wincker P."/>
            <person name="Grigoriev I.V."/>
            <person name="Bonfante P."/>
            <person name="Martin F.M."/>
        </authorList>
    </citation>
    <scope>NUCLEOTIDE SEQUENCE [LARGE SCALE GENOMIC DNA]</scope>
    <source>
        <strain evidence="3 4">RN42</strain>
    </source>
</reference>
<feature type="region of interest" description="Disordered" evidence="1">
    <location>
        <begin position="119"/>
        <end position="141"/>
    </location>
</feature>
<proteinExistence type="predicted"/>
<keyword evidence="2" id="KW-0732">Signal</keyword>
<feature type="compositionally biased region" description="Gly residues" evidence="1">
    <location>
        <begin position="119"/>
        <end position="138"/>
    </location>
</feature>
<organism evidence="3 4">
    <name type="scientific">Ascobolus immersus RN42</name>
    <dbReference type="NCBI Taxonomy" id="1160509"/>
    <lineage>
        <taxon>Eukaryota</taxon>
        <taxon>Fungi</taxon>
        <taxon>Dikarya</taxon>
        <taxon>Ascomycota</taxon>
        <taxon>Pezizomycotina</taxon>
        <taxon>Pezizomycetes</taxon>
        <taxon>Pezizales</taxon>
        <taxon>Ascobolaceae</taxon>
        <taxon>Ascobolus</taxon>
    </lineage>
</organism>
<accession>A0A3N4HLH0</accession>
<evidence type="ECO:0000313" key="3">
    <source>
        <dbReference type="EMBL" id="RPA73736.1"/>
    </source>
</evidence>
<gene>
    <name evidence="3" type="ORF">BJ508DRAFT_313515</name>
</gene>
<evidence type="ECO:0000256" key="1">
    <source>
        <dbReference type="SAM" id="MobiDB-lite"/>
    </source>
</evidence>
<dbReference type="Proteomes" id="UP000275078">
    <property type="component" value="Unassembled WGS sequence"/>
</dbReference>
<name>A0A3N4HLH0_ASCIM</name>
<feature type="chain" id="PRO_5018061678" description="Extracellular membrane protein CFEM domain-containing protein" evidence="2">
    <location>
        <begin position="25"/>
        <end position="195"/>
    </location>
</feature>
<sequence>MKLTTPIHALVFFNAIFLVSPAIGQVLNSLTELRGFSSCSRSCFQDFSSTYPSDVGCGGPDDWPCLCETGVQDFVIKIAYEAGKELGLCIVESCGREQAQLEIEAMDTFDATCEMWRSGGGSSVGGSKGSDTGTGVGGTEKNLKSLKDTLKDLEETTGKGPGQGLLSGSSRVHSNPLTLGSLVGILSAVMMWNLY</sequence>
<dbReference type="EMBL" id="ML119812">
    <property type="protein sequence ID" value="RPA73736.1"/>
    <property type="molecule type" value="Genomic_DNA"/>
</dbReference>
<keyword evidence="4" id="KW-1185">Reference proteome</keyword>
<evidence type="ECO:0008006" key="5">
    <source>
        <dbReference type="Google" id="ProtNLM"/>
    </source>
</evidence>
<dbReference type="AlphaFoldDB" id="A0A3N4HLH0"/>
<protein>
    <recommendedName>
        <fullName evidence="5">Extracellular membrane protein CFEM domain-containing protein</fullName>
    </recommendedName>
</protein>
<evidence type="ECO:0000313" key="4">
    <source>
        <dbReference type="Proteomes" id="UP000275078"/>
    </source>
</evidence>
<evidence type="ECO:0000256" key="2">
    <source>
        <dbReference type="SAM" id="SignalP"/>
    </source>
</evidence>
<feature type="signal peptide" evidence="2">
    <location>
        <begin position="1"/>
        <end position="24"/>
    </location>
</feature>